<feature type="compositionally biased region" description="Low complexity" evidence="1">
    <location>
        <begin position="487"/>
        <end position="509"/>
    </location>
</feature>
<feature type="compositionally biased region" description="Basic residues" evidence="1">
    <location>
        <begin position="128"/>
        <end position="139"/>
    </location>
</feature>
<feature type="region of interest" description="Disordered" evidence="1">
    <location>
        <begin position="626"/>
        <end position="652"/>
    </location>
</feature>
<feature type="compositionally biased region" description="Basic residues" evidence="1">
    <location>
        <begin position="160"/>
        <end position="169"/>
    </location>
</feature>
<proteinExistence type="predicted"/>
<feature type="region of interest" description="Disordered" evidence="1">
    <location>
        <begin position="348"/>
        <end position="587"/>
    </location>
</feature>
<dbReference type="PANTHER" id="PTHR37715:SF1">
    <property type="entry name" value="OS01G0120700 PROTEIN"/>
    <property type="match status" value="1"/>
</dbReference>
<feature type="compositionally biased region" description="Polar residues" evidence="1">
    <location>
        <begin position="626"/>
        <end position="646"/>
    </location>
</feature>
<dbReference type="HOGENOM" id="CLU_338969_0_0_1"/>
<feature type="compositionally biased region" description="Pro residues" evidence="1">
    <location>
        <begin position="566"/>
        <end position="577"/>
    </location>
</feature>
<dbReference type="EMBL" id="GL733183">
    <property type="protein sequence ID" value="EFX63179.1"/>
    <property type="molecule type" value="Genomic_DNA"/>
</dbReference>
<evidence type="ECO:0000313" key="2">
    <source>
        <dbReference type="EMBL" id="EFX63179.1"/>
    </source>
</evidence>
<feature type="compositionally biased region" description="Polar residues" evidence="1">
    <location>
        <begin position="217"/>
        <end position="226"/>
    </location>
</feature>
<feature type="compositionally biased region" description="Low complexity" evidence="1">
    <location>
        <begin position="231"/>
        <end position="274"/>
    </location>
</feature>
<gene>
    <name evidence="2" type="ORF">DAPPUDRAFT_119454</name>
</gene>
<accession>E9HYK1</accession>
<sequence>MKNKANRNKNEAKMIMPVNSPGGERSPAFQDIEERGAAPPPVDECSTSDSDKTLDVASTSNLLSPYHSKVGDAKQQVPVLLGGGGNGVDNWTEASSVRSRRSRSRSHSRNRKENRRPSSVDSSVESRSHRRKSHRSRSRHNSDNESEASRVSESEDRNRSNSRRRRHRSSRDSSGSESDHQSSHRRSNRRNRRRSSQGSTYELVDSEAQWREIQERQGLQQSQTATVRPAASSTPVQQQPVQQATVRKATTNAVNVSSSSANDSLLDQSQSDLTTVETNSQVSSSRHRHHRKHNHRHHHKHRSHSRHSEKSVKPSLPSEIMPHLQFQLVDPPVGSTSDQLREIPYQVVTSQTQPTPSSAVHHTADDSNDHKSKVADNRKRHHLHPATYPEERKIISVDNDSPPPPYSPPQNVDALAQSLGSLSIPPASRSRGRLDINTNNSSLTHSRPARTAPTSNPPPPPIAARPPPAPIPGPKPNKPARPQGDFSSIQSSSSSSSYSPQYSMASAPSAHHPGNNAVANGYHYTQPGTAAGHAPLQPQYGNSNNSINHHNNMQYHHQENRRATTLPPPLLPPPPPASNSSASSSSSAFNGFHYPFAPQANAPAPISPHHVGLPLTGFSINNHSIPSPQVPTGLNHQQQAAKNSSGAPLALPRLSVPTIPAPSIHNSSSSSNGIHPMEKQNKSLMPMSPLANGVTVTNQLQSNLGDMLSRQTIQTKYVTRPQTPVTPQTFAINPPTSLPYYPGQYHQRLSQPQCQTMTLPGRGNRSGNNTRTNIQHCVMDGKFAIQPPPTFAFPDHNPQSANWHASLPRLVRHLPAAAQQETRDVNFNTAIIDELRTFL</sequence>
<feature type="compositionally biased region" description="Basic residues" evidence="1">
    <location>
        <begin position="285"/>
        <end position="305"/>
    </location>
</feature>
<feature type="compositionally biased region" description="Pro residues" evidence="1">
    <location>
        <begin position="455"/>
        <end position="479"/>
    </location>
</feature>
<organism evidence="2 3">
    <name type="scientific">Daphnia pulex</name>
    <name type="common">Water flea</name>
    <dbReference type="NCBI Taxonomy" id="6669"/>
    <lineage>
        <taxon>Eukaryota</taxon>
        <taxon>Metazoa</taxon>
        <taxon>Ecdysozoa</taxon>
        <taxon>Arthropoda</taxon>
        <taxon>Crustacea</taxon>
        <taxon>Branchiopoda</taxon>
        <taxon>Diplostraca</taxon>
        <taxon>Cladocera</taxon>
        <taxon>Anomopoda</taxon>
        <taxon>Daphniidae</taxon>
        <taxon>Daphnia</taxon>
    </lineage>
</organism>
<dbReference type="Proteomes" id="UP000000305">
    <property type="component" value="Unassembled WGS sequence"/>
</dbReference>
<feature type="compositionally biased region" description="Basic residues" evidence="1">
    <location>
        <begin position="98"/>
        <end position="114"/>
    </location>
</feature>
<feature type="compositionally biased region" description="Basic and acidic residues" evidence="1">
    <location>
        <begin position="362"/>
        <end position="377"/>
    </location>
</feature>
<dbReference type="OMA" id="PAQFMAI"/>
<dbReference type="KEGG" id="dpx:DAPPUDRAFT_119454"/>
<protein>
    <submittedName>
        <fullName evidence="2">Uncharacterized protein</fullName>
    </submittedName>
</protein>
<reference evidence="2 3" key="1">
    <citation type="journal article" date="2011" name="Science">
        <title>The ecoresponsive genome of Daphnia pulex.</title>
        <authorList>
            <person name="Colbourne J.K."/>
            <person name="Pfrender M.E."/>
            <person name="Gilbert D."/>
            <person name="Thomas W.K."/>
            <person name="Tucker A."/>
            <person name="Oakley T.H."/>
            <person name="Tokishita S."/>
            <person name="Aerts A."/>
            <person name="Arnold G.J."/>
            <person name="Basu M.K."/>
            <person name="Bauer D.J."/>
            <person name="Caceres C.E."/>
            <person name="Carmel L."/>
            <person name="Casola C."/>
            <person name="Choi J.H."/>
            <person name="Detter J.C."/>
            <person name="Dong Q."/>
            <person name="Dusheyko S."/>
            <person name="Eads B.D."/>
            <person name="Frohlich T."/>
            <person name="Geiler-Samerotte K.A."/>
            <person name="Gerlach D."/>
            <person name="Hatcher P."/>
            <person name="Jogdeo S."/>
            <person name="Krijgsveld J."/>
            <person name="Kriventseva E.V."/>
            <person name="Kultz D."/>
            <person name="Laforsch C."/>
            <person name="Lindquist E."/>
            <person name="Lopez J."/>
            <person name="Manak J.R."/>
            <person name="Muller J."/>
            <person name="Pangilinan J."/>
            <person name="Patwardhan R.P."/>
            <person name="Pitluck S."/>
            <person name="Pritham E.J."/>
            <person name="Rechtsteiner A."/>
            <person name="Rho M."/>
            <person name="Rogozin I.B."/>
            <person name="Sakarya O."/>
            <person name="Salamov A."/>
            <person name="Schaack S."/>
            <person name="Shapiro H."/>
            <person name="Shiga Y."/>
            <person name="Skalitzky C."/>
            <person name="Smith Z."/>
            <person name="Souvorov A."/>
            <person name="Sung W."/>
            <person name="Tang Z."/>
            <person name="Tsuchiya D."/>
            <person name="Tu H."/>
            <person name="Vos H."/>
            <person name="Wang M."/>
            <person name="Wolf Y.I."/>
            <person name="Yamagata H."/>
            <person name="Yamada T."/>
            <person name="Ye Y."/>
            <person name="Shaw J.R."/>
            <person name="Andrews J."/>
            <person name="Crease T.J."/>
            <person name="Tang H."/>
            <person name="Lucas S.M."/>
            <person name="Robertson H.M."/>
            <person name="Bork P."/>
            <person name="Koonin E.V."/>
            <person name="Zdobnov E.M."/>
            <person name="Grigoriev I.V."/>
            <person name="Lynch M."/>
            <person name="Boore J.L."/>
        </authorList>
    </citation>
    <scope>NUCLEOTIDE SEQUENCE [LARGE SCALE GENOMIC DNA]</scope>
</reference>
<keyword evidence="3" id="KW-1185">Reference proteome</keyword>
<evidence type="ECO:0000313" key="3">
    <source>
        <dbReference type="Proteomes" id="UP000000305"/>
    </source>
</evidence>
<dbReference type="eggNOG" id="KOG3530">
    <property type="taxonomic scope" value="Eukaryota"/>
</dbReference>
<dbReference type="PANTHER" id="PTHR37715">
    <property type="entry name" value="OS01G0120700 PROTEIN"/>
    <property type="match status" value="1"/>
</dbReference>
<dbReference type="STRING" id="6669.E9HYK1"/>
<dbReference type="AlphaFoldDB" id="E9HYK1"/>
<dbReference type="OrthoDB" id="6235974at2759"/>
<feature type="compositionally biased region" description="Basic residues" evidence="1">
    <location>
        <begin position="183"/>
        <end position="195"/>
    </location>
</feature>
<dbReference type="InParanoid" id="E9HYK1"/>
<feature type="region of interest" description="Disordered" evidence="1">
    <location>
        <begin position="1"/>
        <end position="316"/>
    </location>
</feature>
<feature type="compositionally biased region" description="Basic and acidic residues" evidence="1">
    <location>
        <begin position="140"/>
        <end position="159"/>
    </location>
</feature>
<feature type="compositionally biased region" description="Low complexity" evidence="1">
    <location>
        <begin position="578"/>
        <end position="587"/>
    </location>
</feature>
<name>E9HYK1_DAPPU</name>
<evidence type="ECO:0000256" key="1">
    <source>
        <dbReference type="SAM" id="MobiDB-lite"/>
    </source>
</evidence>
<feature type="compositionally biased region" description="Polar residues" evidence="1">
    <location>
        <begin position="348"/>
        <end position="360"/>
    </location>
</feature>
<feature type="compositionally biased region" description="Low complexity" evidence="1">
    <location>
        <begin position="542"/>
        <end position="552"/>
    </location>
</feature>
<feature type="compositionally biased region" description="Polar residues" evidence="1">
    <location>
        <begin position="436"/>
        <end position="445"/>
    </location>
</feature>